<comment type="catalytic activity">
    <reaction evidence="4 5">
        <text>an acyl phosphate + H2O = a carboxylate + phosphate + H(+)</text>
        <dbReference type="Rhea" id="RHEA:14965"/>
        <dbReference type="ChEBI" id="CHEBI:15377"/>
        <dbReference type="ChEBI" id="CHEBI:15378"/>
        <dbReference type="ChEBI" id="CHEBI:29067"/>
        <dbReference type="ChEBI" id="CHEBI:43474"/>
        <dbReference type="ChEBI" id="CHEBI:59918"/>
        <dbReference type="EC" id="3.6.1.7"/>
    </reaction>
</comment>
<evidence type="ECO:0000259" key="7">
    <source>
        <dbReference type="PROSITE" id="PS51160"/>
    </source>
</evidence>
<gene>
    <name evidence="8" type="ORF">BCL65_11617</name>
</gene>
<keyword evidence="9" id="KW-1185">Reference proteome</keyword>
<comment type="caution">
    <text evidence="8">The sequence shown here is derived from an EMBL/GenBank/DDBJ whole genome shotgun (WGS) entry which is preliminary data.</text>
</comment>
<sequence length="89" mass="9531">MSIRVHVLVRGAVQGVGFRAAAEHAARDAGVAGFVRNRTDGTLEAALEGERADVDRVLELLRTGPDGAHVTGVEVEQVPLRDERSFAVR</sequence>
<evidence type="ECO:0000256" key="2">
    <source>
        <dbReference type="ARBA" id="ARBA00012150"/>
    </source>
</evidence>
<evidence type="ECO:0000256" key="6">
    <source>
        <dbReference type="RuleBase" id="RU004168"/>
    </source>
</evidence>
<dbReference type="Gene3D" id="3.30.70.100">
    <property type="match status" value="1"/>
</dbReference>
<dbReference type="PANTHER" id="PTHR47268">
    <property type="entry name" value="ACYLPHOSPHATASE"/>
    <property type="match status" value="1"/>
</dbReference>
<dbReference type="PANTHER" id="PTHR47268:SF4">
    <property type="entry name" value="ACYLPHOSPHATASE"/>
    <property type="match status" value="1"/>
</dbReference>
<dbReference type="EC" id="3.6.1.7" evidence="2 5"/>
<feature type="domain" description="Acylphosphatase-like" evidence="7">
    <location>
        <begin position="4"/>
        <end position="89"/>
    </location>
</feature>
<evidence type="ECO:0000313" key="9">
    <source>
        <dbReference type="Proteomes" id="UP000239895"/>
    </source>
</evidence>
<evidence type="ECO:0000256" key="3">
    <source>
        <dbReference type="ARBA" id="ARBA00015991"/>
    </source>
</evidence>
<dbReference type="PROSITE" id="PS00150">
    <property type="entry name" value="ACYLPHOSPHATASE_1"/>
    <property type="match status" value="1"/>
</dbReference>
<dbReference type="Proteomes" id="UP000239895">
    <property type="component" value="Unassembled WGS sequence"/>
</dbReference>
<name>A0ABX5EDJ4_9MICO</name>
<dbReference type="InterPro" id="IPR036046">
    <property type="entry name" value="Acylphosphatase-like_dom_sf"/>
</dbReference>
<feature type="active site" evidence="5">
    <location>
        <position position="37"/>
    </location>
</feature>
<dbReference type="PROSITE" id="PS51160">
    <property type="entry name" value="ACYLPHOSPHATASE_3"/>
    <property type="match status" value="1"/>
</dbReference>
<keyword evidence="5" id="KW-0378">Hydrolase</keyword>
<feature type="active site" evidence="5">
    <location>
        <position position="19"/>
    </location>
</feature>
<comment type="similarity">
    <text evidence="1 6">Belongs to the acylphosphatase family.</text>
</comment>
<organism evidence="8 9">
    <name type="scientific">Isoptericola halotolerans</name>
    <dbReference type="NCBI Taxonomy" id="300560"/>
    <lineage>
        <taxon>Bacteria</taxon>
        <taxon>Bacillati</taxon>
        <taxon>Actinomycetota</taxon>
        <taxon>Actinomycetes</taxon>
        <taxon>Micrococcales</taxon>
        <taxon>Promicromonosporaceae</taxon>
        <taxon>Isoptericola</taxon>
    </lineage>
</organism>
<evidence type="ECO:0000313" key="8">
    <source>
        <dbReference type="EMBL" id="PRZ02995.1"/>
    </source>
</evidence>
<dbReference type="RefSeq" id="WP_106269756.1">
    <property type="nucleotide sequence ID" value="NZ_PVTX01000016.1"/>
</dbReference>
<evidence type="ECO:0000256" key="5">
    <source>
        <dbReference type="PROSITE-ProRule" id="PRU00520"/>
    </source>
</evidence>
<dbReference type="InterPro" id="IPR020456">
    <property type="entry name" value="Acylphosphatase"/>
</dbReference>
<dbReference type="InterPro" id="IPR017968">
    <property type="entry name" value="Acylphosphatase_CS"/>
</dbReference>
<dbReference type="EMBL" id="PVTX01000016">
    <property type="protein sequence ID" value="PRZ02995.1"/>
    <property type="molecule type" value="Genomic_DNA"/>
</dbReference>
<dbReference type="InterPro" id="IPR001792">
    <property type="entry name" value="Acylphosphatase-like_dom"/>
</dbReference>
<reference evidence="8 9" key="1">
    <citation type="submission" date="2018-03" db="EMBL/GenBank/DDBJ databases">
        <title>Comparative analysis of microorganisms from saline springs in Andes Mountain Range, Colombia.</title>
        <authorList>
            <person name="Rubin E."/>
        </authorList>
    </citation>
    <scope>NUCLEOTIDE SEQUENCE [LARGE SCALE GENOMIC DNA]</scope>
    <source>
        <strain evidence="8 9">CG 23</strain>
    </source>
</reference>
<proteinExistence type="inferred from homology"/>
<evidence type="ECO:0000256" key="4">
    <source>
        <dbReference type="ARBA" id="ARBA00047645"/>
    </source>
</evidence>
<accession>A0ABX5EDJ4</accession>
<protein>
    <recommendedName>
        <fullName evidence="3 5">acylphosphatase</fullName>
        <ecNumber evidence="2 5">3.6.1.7</ecNumber>
    </recommendedName>
</protein>
<evidence type="ECO:0000256" key="1">
    <source>
        <dbReference type="ARBA" id="ARBA00005614"/>
    </source>
</evidence>
<dbReference type="Pfam" id="PF00708">
    <property type="entry name" value="Acylphosphatase"/>
    <property type="match status" value="1"/>
</dbReference>
<dbReference type="SUPFAM" id="SSF54975">
    <property type="entry name" value="Acylphosphatase/BLUF domain-like"/>
    <property type="match status" value="1"/>
</dbReference>